<evidence type="ECO:0000259" key="2">
    <source>
        <dbReference type="Pfam" id="PF07486"/>
    </source>
</evidence>
<dbReference type="Proteomes" id="UP001320898">
    <property type="component" value="Unassembled WGS sequence"/>
</dbReference>
<accession>A0AAW5QUR4</accession>
<dbReference type="Gene3D" id="1.10.10.2520">
    <property type="entry name" value="Cell wall hydrolase SleB, domain 1"/>
    <property type="match status" value="1"/>
</dbReference>
<dbReference type="InterPro" id="IPR011105">
    <property type="entry name" value="Cell_wall_hydrolase_SleB"/>
</dbReference>
<dbReference type="InterPro" id="IPR042047">
    <property type="entry name" value="SleB_dom1"/>
</dbReference>
<dbReference type="GO" id="GO:0016787">
    <property type="term" value="F:hydrolase activity"/>
    <property type="evidence" value="ECO:0007669"/>
    <property type="project" value="UniProtKB-KW"/>
</dbReference>
<proteinExistence type="predicted"/>
<evidence type="ECO:0000313" key="3">
    <source>
        <dbReference type="EMBL" id="MCT8970291.1"/>
    </source>
</evidence>
<comment type="caution">
    <text evidence="3">The sequence shown here is derived from an EMBL/GenBank/DDBJ whole genome shotgun (WGS) entry which is preliminary data.</text>
</comment>
<organism evidence="3 4">
    <name type="scientific">Microbaculum marinisediminis</name>
    <dbReference type="NCBI Taxonomy" id="2931392"/>
    <lineage>
        <taxon>Bacteria</taxon>
        <taxon>Pseudomonadati</taxon>
        <taxon>Pseudomonadota</taxon>
        <taxon>Alphaproteobacteria</taxon>
        <taxon>Hyphomicrobiales</taxon>
        <taxon>Tepidamorphaceae</taxon>
        <taxon>Microbaculum</taxon>
    </lineage>
</organism>
<dbReference type="Pfam" id="PF07486">
    <property type="entry name" value="Hydrolase_2"/>
    <property type="match status" value="1"/>
</dbReference>
<keyword evidence="1" id="KW-0732">Signal</keyword>
<name>A0AAW5QUR4_9HYPH</name>
<evidence type="ECO:0000313" key="4">
    <source>
        <dbReference type="Proteomes" id="UP001320898"/>
    </source>
</evidence>
<dbReference type="EMBL" id="JALIDZ010000001">
    <property type="protein sequence ID" value="MCT8970291.1"/>
    <property type="molecule type" value="Genomic_DNA"/>
</dbReference>
<gene>
    <name evidence="3" type="ORF">MUB46_00310</name>
</gene>
<feature type="domain" description="Cell wall hydrolase SleB" evidence="2">
    <location>
        <begin position="245"/>
        <end position="355"/>
    </location>
</feature>
<keyword evidence="4" id="KW-1185">Reference proteome</keyword>
<protein>
    <submittedName>
        <fullName evidence="3">Cell wall hydrolase</fullName>
    </submittedName>
</protein>
<dbReference type="RefSeq" id="WP_261613863.1">
    <property type="nucleotide sequence ID" value="NZ_JALIDZ010000001.1"/>
</dbReference>
<sequence>MRRIAALSGGYRVRSFAPYLLALGGFLASTVQAAYQDATAVVDIEAASSPRWMATLVAQPYGSVHAAKVALPLRDQDADFDKPIGISLSSLGVPSETIVVARQSRDGDPVVTGSIGEAGPETPSYPEVVRETKGDLMMSRAGFGERFKVNPDAGGMVRIPRYVIDPPEPADKPMIQSFLKVDPPKNGKPVMVASLDPQIGLKHVIAFQPLLASPLEEVWRGRIEIDDFERDRHCLATAVYFEARGESEDGQRAVAQVVLNRVLDSRYPSTVCGVVFQNQSWRNRCQFSFACDGRPESINDKGSWAKAVKVAEDALVGDYFDEGIGEATHYHATYVRPRWSRYLKKVERVGTHIFYQLRPGQR</sequence>
<feature type="chain" id="PRO_5043431324" evidence="1">
    <location>
        <begin position="34"/>
        <end position="362"/>
    </location>
</feature>
<feature type="signal peptide" evidence="1">
    <location>
        <begin position="1"/>
        <end position="33"/>
    </location>
</feature>
<keyword evidence="3" id="KW-0378">Hydrolase</keyword>
<dbReference type="AlphaFoldDB" id="A0AAW5QUR4"/>
<reference evidence="3 4" key="1">
    <citation type="submission" date="2022-04" db="EMBL/GenBank/DDBJ databases">
        <authorList>
            <person name="Ye Y.-Q."/>
            <person name="Du Z.-J."/>
        </authorList>
    </citation>
    <scope>NUCLEOTIDE SEQUENCE [LARGE SCALE GENOMIC DNA]</scope>
    <source>
        <strain evidence="3 4">A6E488</strain>
    </source>
</reference>
<evidence type="ECO:0000256" key="1">
    <source>
        <dbReference type="SAM" id="SignalP"/>
    </source>
</evidence>